<proteinExistence type="predicted"/>
<gene>
    <name evidence="2" type="ORF">LMG22037_05747</name>
</gene>
<organism evidence="2 3">
    <name type="scientific">Paraburkholderia phenoliruptrix</name>
    <dbReference type="NCBI Taxonomy" id="252970"/>
    <lineage>
        <taxon>Bacteria</taxon>
        <taxon>Pseudomonadati</taxon>
        <taxon>Pseudomonadota</taxon>
        <taxon>Betaproteobacteria</taxon>
        <taxon>Burkholderiales</taxon>
        <taxon>Burkholderiaceae</taxon>
        <taxon>Paraburkholderia</taxon>
    </lineage>
</organism>
<name>A0A6J5CBH1_9BURK</name>
<evidence type="ECO:0000313" key="2">
    <source>
        <dbReference type="EMBL" id="CAB3732876.1"/>
    </source>
</evidence>
<sequence>MQKLVLALTVAAVSALAHAEAGPHVAGSPCESNGVTAQSGANHQLICANGQWREQRAAAPYAATSSDDTLYTLVARWAATNGLQARWETGAKPPVIHDAVRLNETAHLESASTLSDAFTRVSKAYHAEHPDAPALVACVYRHDHIVAVSANGCGSHADN</sequence>
<keyword evidence="1" id="KW-0732">Signal</keyword>
<evidence type="ECO:0000256" key="1">
    <source>
        <dbReference type="SAM" id="SignalP"/>
    </source>
</evidence>
<accession>A0A6J5CBH1</accession>
<dbReference type="Gene3D" id="3.55.50.70">
    <property type="match status" value="1"/>
</dbReference>
<dbReference type="Proteomes" id="UP000494249">
    <property type="component" value="Unassembled WGS sequence"/>
</dbReference>
<evidence type="ECO:0000313" key="3">
    <source>
        <dbReference type="Proteomes" id="UP000494249"/>
    </source>
</evidence>
<evidence type="ECO:0008006" key="4">
    <source>
        <dbReference type="Google" id="ProtNLM"/>
    </source>
</evidence>
<dbReference type="EMBL" id="CADIKB010000046">
    <property type="protein sequence ID" value="CAB3732876.1"/>
    <property type="molecule type" value="Genomic_DNA"/>
</dbReference>
<feature type="chain" id="PRO_5026993558" description="Secreted protein" evidence="1">
    <location>
        <begin position="20"/>
        <end position="159"/>
    </location>
</feature>
<dbReference type="AlphaFoldDB" id="A0A6J5CBH1"/>
<feature type="signal peptide" evidence="1">
    <location>
        <begin position="1"/>
        <end position="19"/>
    </location>
</feature>
<reference evidence="2 3" key="1">
    <citation type="submission" date="2020-04" db="EMBL/GenBank/DDBJ databases">
        <authorList>
            <person name="De Canck E."/>
        </authorList>
    </citation>
    <scope>NUCLEOTIDE SEQUENCE [LARGE SCALE GENOMIC DNA]</scope>
    <source>
        <strain evidence="2 3">LMG 22037</strain>
    </source>
</reference>
<protein>
    <recommendedName>
        <fullName evidence="4">Secreted protein</fullName>
    </recommendedName>
</protein>